<feature type="transmembrane region" description="Helical" evidence="2">
    <location>
        <begin position="33"/>
        <end position="51"/>
    </location>
</feature>
<name>A0AA39MN29_ARMTA</name>
<feature type="region of interest" description="Disordered" evidence="1">
    <location>
        <begin position="286"/>
        <end position="321"/>
    </location>
</feature>
<evidence type="ECO:0000313" key="3">
    <source>
        <dbReference type="EMBL" id="KAK0439490.1"/>
    </source>
</evidence>
<organism evidence="3 4">
    <name type="scientific">Armillaria tabescens</name>
    <name type="common">Ringless honey mushroom</name>
    <name type="synonym">Agaricus tabescens</name>
    <dbReference type="NCBI Taxonomy" id="1929756"/>
    <lineage>
        <taxon>Eukaryota</taxon>
        <taxon>Fungi</taxon>
        <taxon>Dikarya</taxon>
        <taxon>Basidiomycota</taxon>
        <taxon>Agaricomycotina</taxon>
        <taxon>Agaricomycetes</taxon>
        <taxon>Agaricomycetidae</taxon>
        <taxon>Agaricales</taxon>
        <taxon>Marasmiineae</taxon>
        <taxon>Physalacriaceae</taxon>
        <taxon>Desarmillaria</taxon>
    </lineage>
</organism>
<keyword evidence="4" id="KW-1185">Reference proteome</keyword>
<keyword evidence="2" id="KW-0472">Membrane</keyword>
<comment type="caution">
    <text evidence="3">The sequence shown here is derived from an EMBL/GenBank/DDBJ whole genome shotgun (WGS) entry which is preliminary data.</text>
</comment>
<accession>A0AA39MN29</accession>
<reference evidence="3" key="1">
    <citation type="submission" date="2023-06" db="EMBL/GenBank/DDBJ databases">
        <authorList>
            <consortium name="Lawrence Berkeley National Laboratory"/>
            <person name="Ahrendt S."/>
            <person name="Sahu N."/>
            <person name="Indic B."/>
            <person name="Wong-Bajracharya J."/>
            <person name="Merenyi Z."/>
            <person name="Ke H.-M."/>
            <person name="Monk M."/>
            <person name="Kocsube S."/>
            <person name="Drula E."/>
            <person name="Lipzen A."/>
            <person name="Balint B."/>
            <person name="Henrissat B."/>
            <person name="Andreopoulos B."/>
            <person name="Martin F.M."/>
            <person name="Harder C.B."/>
            <person name="Rigling D."/>
            <person name="Ford K.L."/>
            <person name="Foster G.D."/>
            <person name="Pangilinan J."/>
            <person name="Papanicolaou A."/>
            <person name="Barry K."/>
            <person name="LaButti K."/>
            <person name="Viragh M."/>
            <person name="Koriabine M."/>
            <person name="Yan M."/>
            <person name="Riley R."/>
            <person name="Champramary S."/>
            <person name="Plett K.L."/>
            <person name="Tsai I.J."/>
            <person name="Slot J."/>
            <person name="Sipos G."/>
            <person name="Plett J."/>
            <person name="Nagy L.G."/>
            <person name="Grigoriev I.V."/>
        </authorList>
    </citation>
    <scope>NUCLEOTIDE SEQUENCE</scope>
    <source>
        <strain evidence="3">CCBAS 213</strain>
    </source>
</reference>
<evidence type="ECO:0000313" key="4">
    <source>
        <dbReference type="Proteomes" id="UP001175211"/>
    </source>
</evidence>
<protein>
    <submittedName>
        <fullName evidence="3">Uncharacterized protein</fullName>
    </submittedName>
</protein>
<keyword evidence="2" id="KW-1133">Transmembrane helix</keyword>
<feature type="transmembrane region" description="Helical" evidence="2">
    <location>
        <begin position="63"/>
        <end position="81"/>
    </location>
</feature>
<evidence type="ECO:0000256" key="2">
    <source>
        <dbReference type="SAM" id="Phobius"/>
    </source>
</evidence>
<feature type="transmembrane region" description="Helical" evidence="2">
    <location>
        <begin position="191"/>
        <end position="214"/>
    </location>
</feature>
<feature type="transmembrane region" description="Helical" evidence="2">
    <location>
        <begin position="148"/>
        <end position="171"/>
    </location>
</feature>
<evidence type="ECO:0000256" key="1">
    <source>
        <dbReference type="SAM" id="MobiDB-lite"/>
    </source>
</evidence>
<feature type="transmembrane region" description="Helical" evidence="2">
    <location>
        <begin position="226"/>
        <end position="251"/>
    </location>
</feature>
<feature type="region of interest" description="Disordered" evidence="1">
    <location>
        <begin position="337"/>
        <end position="362"/>
    </location>
</feature>
<dbReference type="EMBL" id="JAUEPS010000084">
    <property type="protein sequence ID" value="KAK0439490.1"/>
    <property type="molecule type" value="Genomic_DNA"/>
</dbReference>
<dbReference type="Proteomes" id="UP001175211">
    <property type="component" value="Unassembled WGS sequence"/>
</dbReference>
<feature type="compositionally biased region" description="Polar residues" evidence="1">
    <location>
        <begin position="351"/>
        <end position="362"/>
    </location>
</feature>
<proteinExistence type="predicted"/>
<dbReference type="GeneID" id="85362054"/>
<sequence length="362" mass="39371">MSMTTTIPSLSPEDLRIIFETTNTYLNITIMEASLFGIYTGVFCATMWNIFSSERSESGRGKQIMITIISCLFILEAVTFGTDWSFTHNAFIQNGWNFFTVFGALQGHSPTSFRMSLTINIDGGISTILADISMIWRCWTVWGRRWPMIVLPTLCSLAGTATKVFQTYHYVHDNTNNIADTNSYHIETMWTISYLSLSVATTMVCTILIMIRIFVAGRANHGGIQLYRGVIEILVESALLYSVTLLIYTVFIAINNPGGSYFDVIAPVARGIAPTLIVGRVAAGHARPNDSWTSSSASSLRFGASPGGQSQGTTDEEAGGQEGQCLAESFGGHLNGNCGTEEEAVSGHANEPSQTMAGIIQS</sequence>
<dbReference type="RefSeq" id="XP_060323275.1">
    <property type="nucleotide sequence ID" value="XM_060478506.1"/>
</dbReference>
<gene>
    <name evidence="3" type="ORF">EV420DRAFT_1650848</name>
</gene>
<dbReference type="AlphaFoldDB" id="A0AA39MN29"/>
<keyword evidence="2" id="KW-0812">Transmembrane</keyword>